<evidence type="ECO:0000313" key="11">
    <source>
        <dbReference type="Proteomes" id="UP001596481"/>
    </source>
</evidence>
<keyword evidence="11" id="KW-1185">Reference proteome</keyword>
<dbReference type="Proteomes" id="UP001596481">
    <property type="component" value="Unassembled WGS sequence"/>
</dbReference>
<accession>A0ABD5ZDH3</accession>
<organism evidence="10 11">
    <name type="scientific">Haloferax namakaokahaiae</name>
    <dbReference type="NCBI Taxonomy" id="1748331"/>
    <lineage>
        <taxon>Archaea</taxon>
        <taxon>Methanobacteriati</taxon>
        <taxon>Methanobacteriota</taxon>
        <taxon>Stenosarchaea group</taxon>
        <taxon>Halobacteria</taxon>
        <taxon>Halobacteriales</taxon>
        <taxon>Haloferacaceae</taxon>
        <taxon>Haloferax</taxon>
    </lineage>
</organism>
<feature type="transmembrane region" description="Helical" evidence="7">
    <location>
        <begin position="274"/>
        <end position="297"/>
    </location>
</feature>
<dbReference type="Pfam" id="PF00528">
    <property type="entry name" value="BPD_transp_1"/>
    <property type="match status" value="1"/>
</dbReference>
<comment type="similarity">
    <text evidence="7">Belongs to the binding-protein-dependent transport system permease family.</text>
</comment>
<dbReference type="GO" id="GO:0005886">
    <property type="term" value="C:plasma membrane"/>
    <property type="evidence" value="ECO:0007669"/>
    <property type="project" value="UniProtKB-SubCell"/>
</dbReference>
<dbReference type="PANTHER" id="PTHR32243:SF18">
    <property type="entry name" value="INNER MEMBRANE ABC TRANSPORTER PERMEASE PROTEIN YCJP"/>
    <property type="match status" value="1"/>
</dbReference>
<keyword evidence="6 7" id="KW-0472">Membrane</keyword>
<dbReference type="InterPro" id="IPR050901">
    <property type="entry name" value="BP-dep_ABC_trans_perm"/>
</dbReference>
<dbReference type="PROSITE" id="PS50928">
    <property type="entry name" value="ABC_TM1"/>
    <property type="match status" value="1"/>
</dbReference>
<evidence type="ECO:0000259" key="9">
    <source>
        <dbReference type="PROSITE" id="PS50928"/>
    </source>
</evidence>
<feature type="transmembrane region" description="Helical" evidence="7">
    <location>
        <begin position="175"/>
        <end position="194"/>
    </location>
</feature>
<protein>
    <submittedName>
        <fullName evidence="10">Carbohydrate ABC transporter permease</fullName>
    </submittedName>
</protein>
<dbReference type="InterPro" id="IPR035906">
    <property type="entry name" value="MetI-like_sf"/>
</dbReference>
<dbReference type="PANTHER" id="PTHR32243">
    <property type="entry name" value="MALTOSE TRANSPORT SYSTEM PERMEASE-RELATED"/>
    <property type="match status" value="1"/>
</dbReference>
<feature type="transmembrane region" description="Helical" evidence="7">
    <location>
        <begin position="44"/>
        <end position="69"/>
    </location>
</feature>
<dbReference type="RefSeq" id="WP_390222684.1">
    <property type="nucleotide sequence ID" value="NZ_JBHTAA010000002.1"/>
</dbReference>
<feature type="transmembrane region" description="Helical" evidence="7">
    <location>
        <begin position="141"/>
        <end position="163"/>
    </location>
</feature>
<evidence type="ECO:0000256" key="4">
    <source>
        <dbReference type="ARBA" id="ARBA00022692"/>
    </source>
</evidence>
<proteinExistence type="inferred from homology"/>
<feature type="region of interest" description="Disordered" evidence="8">
    <location>
        <begin position="1"/>
        <end position="34"/>
    </location>
</feature>
<keyword evidence="5 7" id="KW-1133">Transmembrane helix</keyword>
<keyword evidence="3" id="KW-1003">Cell membrane</keyword>
<gene>
    <name evidence="10" type="ORF">ACFQJC_07455</name>
</gene>
<evidence type="ECO:0000256" key="2">
    <source>
        <dbReference type="ARBA" id="ARBA00022448"/>
    </source>
</evidence>
<evidence type="ECO:0000256" key="6">
    <source>
        <dbReference type="ARBA" id="ARBA00023136"/>
    </source>
</evidence>
<keyword evidence="4 7" id="KW-0812">Transmembrane</keyword>
<dbReference type="Gene3D" id="1.10.3720.10">
    <property type="entry name" value="MetI-like"/>
    <property type="match status" value="1"/>
</dbReference>
<feature type="transmembrane region" description="Helical" evidence="7">
    <location>
        <begin position="222"/>
        <end position="243"/>
    </location>
</feature>
<evidence type="ECO:0000256" key="3">
    <source>
        <dbReference type="ARBA" id="ARBA00022475"/>
    </source>
</evidence>
<dbReference type="AlphaFoldDB" id="A0ABD5ZDH3"/>
<comment type="subcellular location">
    <subcellularLocation>
        <location evidence="1 7">Cell membrane</location>
        <topology evidence="1 7">Multi-pass membrane protein</topology>
    </subcellularLocation>
</comment>
<dbReference type="CDD" id="cd06261">
    <property type="entry name" value="TM_PBP2"/>
    <property type="match status" value="1"/>
</dbReference>
<feature type="domain" description="ABC transmembrane type-1" evidence="9">
    <location>
        <begin position="106"/>
        <end position="297"/>
    </location>
</feature>
<dbReference type="InterPro" id="IPR000515">
    <property type="entry name" value="MetI-like"/>
</dbReference>
<reference evidence="10 11" key="1">
    <citation type="journal article" date="2019" name="Int. J. Syst. Evol. Microbiol.">
        <title>The Global Catalogue of Microorganisms (GCM) 10K type strain sequencing project: providing services to taxonomists for standard genome sequencing and annotation.</title>
        <authorList>
            <consortium name="The Broad Institute Genomics Platform"/>
            <consortium name="The Broad Institute Genome Sequencing Center for Infectious Disease"/>
            <person name="Wu L."/>
            <person name="Ma J."/>
        </authorList>
    </citation>
    <scope>NUCLEOTIDE SEQUENCE [LARGE SCALE GENOMIC DNA]</scope>
    <source>
        <strain evidence="10 11">DSM 29988</strain>
    </source>
</reference>
<comment type="caution">
    <text evidence="10">The sequence shown here is derived from an EMBL/GenBank/DDBJ whole genome shotgun (WGS) entry which is preliminary data.</text>
</comment>
<keyword evidence="2 7" id="KW-0813">Transport</keyword>
<evidence type="ECO:0000256" key="1">
    <source>
        <dbReference type="ARBA" id="ARBA00004651"/>
    </source>
</evidence>
<feature type="compositionally biased region" description="Polar residues" evidence="8">
    <location>
        <begin position="1"/>
        <end position="11"/>
    </location>
</feature>
<evidence type="ECO:0000256" key="7">
    <source>
        <dbReference type="RuleBase" id="RU363032"/>
    </source>
</evidence>
<sequence>MATSKSNTGESKPSDGSTAGGSATGGPTTSGLVSHETQKRLQRVAVYLTALLISIFTIVPVYVMVVIAIQPPAATFAGGRVNLLPTEPALRNFVVLLTETDTIRYFGNSLVVTLGSTILSTTIAVAAGYGLTRFDFAGKSIAARAVLFSYMFSPIVLAIPLYVVFSTLGLLNSHFALTLALTAISAPFCIWLMWQYFQTVPIALEESAWVRGASRWRTVKDVVLPVARPGYISAAIFAFAVAWNDFTMARVVMSRDEMYTINVGASLFLDRVSIGWGETMAVSLLIALPPFLIALFLQRYLLQGFSVGGLE</sequence>
<evidence type="ECO:0000256" key="8">
    <source>
        <dbReference type="SAM" id="MobiDB-lite"/>
    </source>
</evidence>
<evidence type="ECO:0000256" key="5">
    <source>
        <dbReference type="ARBA" id="ARBA00022989"/>
    </source>
</evidence>
<dbReference type="EMBL" id="JBHTAA010000002">
    <property type="protein sequence ID" value="MFC7203347.1"/>
    <property type="molecule type" value="Genomic_DNA"/>
</dbReference>
<feature type="transmembrane region" description="Helical" evidence="7">
    <location>
        <begin position="105"/>
        <end position="129"/>
    </location>
</feature>
<name>A0ABD5ZDH3_9EURY</name>
<dbReference type="SUPFAM" id="SSF161098">
    <property type="entry name" value="MetI-like"/>
    <property type="match status" value="1"/>
</dbReference>
<evidence type="ECO:0000313" key="10">
    <source>
        <dbReference type="EMBL" id="MFC7203347.1"/>
    </source>
</evidence>